<dbReference type="InterPro" id="IPR049945">
    <property type="entry name" value="AAA_22"/>
</dbReference>
<organism evidence="3">
    <name type="scientific">hydrothermal vent metagenome</name>
    <dbReference type="NCBI Taxonomy" id="652676"/>
    <lineage>
        <taxon>unclassified sequences</taxon>
        <taxon>metagenomes</taxon>
        <taxon>ecological metagenomes</taxon>
    </lineage>
</organism>
<evidence type="ECO:0000259" key="2">
    <source>
        <dbReference type="SMART" id="SM00382"/>
    </source>
</evidence>
<proteinExistence type="predicted"/>
<sequence>MYEKFYGFKDRPFNPVPDPGYLYHSPYHNDALAYLSSEVEKKSNPIVFTGDIGVGKTVLLRTYLKALGPEVNLVQIFYSGNDRVQLLKMILLEMGIESGQNNLDALRSEVKEHLGGLLREGRETFLIIDEAQDLDEDALDEACKLSGLEVDGRHLVRVILAGLPELRGKIYSLSNLDCKNTIAEPYYLKNLPDEDIPKYIRHRLATAGCTDFTVFPEDVLREICHFSRGIPRLINMICDAILLYGYFADKRVVTMSLFKEVINDLFNHGSVEDGYPYETSSLAPAPVSADQDTGSGEEQAPPSDDIHSEEKEEGNGKIRTEELSVQCEDSQQGGLLPMTLFVLEKNARMRVRLEDKCREKGVDTVALSTLEALFETLERSRDLGLHVLVADSSFFFAKGGSEDPAGKDALDRIQSDYAYMPLIVTATLPLTVIRTKLFQRGIPLLLHKPDLNRVDLSEVQVQFDAFFNELQLCLSNIHSQFGAIYQKTIKWLTDSQGVTAASERDMKGSERSNPGGR</sequence>
<feature type="compositionally biased region" description="Basic and acidic residues" evidence="1">
    <location>
        <begin position="304"/>
        <end position="321"/>
    </location>
</feature>
<evidence type="ECO:0000256" key="1">
    <source>
        <dbReference type="SAM" id="MobiDB-lite"/>
    </source>
</evidence>
<dbReference type="SUPFAM" id="SSF52540">
    <property type="entry name" value="P-loop containing nucleoside triphosphate hydrolases"/>
    <property type="match status" value="1"/>
</dbReference>
<gene>
    <name evidence="3" type="ORF">MNBD_NITROSPIRAE02-1107</name>
</gene>
<reference evidence="3" key="1">
    <citation type="submission" date="2018-06" db="EMBL/GenBank/DDBJ databases">
        <authorList>
            <person name="Zhirakovskaya E."/>
        </authorList>
    </citation>
    <scope>NUCLEOTIDE SEQUENCE</scope>
</reference>
<dbReference type="Gene3D" id="3.40.50.300">
    <property type="entry name" value="P-loop containing nucleotide triphosphate hydrolases"/>
    <property type="match status" value="1"/>
</dbReference>
<protein>
    <recommendedName>
        <fullName evidence="2">AAA+ ATPase domain-containing protein</fullName>
    </recommendedName>
</protein>
<accession>A0A3B1DWI0</accession>
<feature type="region of interest" description="Disordered" evidence="1">
    <location>
        <begin position="277"/>
        <end position="321"/>
    </location>
</feature>
<dbReference type="Pfam" id="PF13401">
    <property type="entry name" value="AAA_22"/>
    <property type="match status" value="1"/>
</dbReference>
<name>A0A3B1DWI0_9ZZZZ</name>
<dbReference type="InterPro" id="IPR052026">
    <property type="entry name" value="ExeA_AAA_ATPase_DNA-bind"/>
</dbReference>
<dbReference type="SMART" id="SM00382">
    <property type="entry name" value="AAA"/>
    <property type="match status" value="1"/>
</dbReference>
<dbReference type="EMBL" id="UOGH01000286">
    <property type="protein sequence ID" value="VAX33177.1"/>
    <property type="molecule type" value="Genomic_DNA"/>
</dbReference>
<dbReference type="InterPro" id="IPR003593">
    <property type="entry name" value="AAA+_ATPase"/>
</dbReference>
<dbReference type="AlphaFoldDB" id="A0A3B1DWI0"/>
<dbReference type="PANTHER" id="PTHR35894:SF1">
    <property type="entry name" value="PHOSPHORIBULOKINASE _ URIDINE KINASE FAMILY"/>
    <property type="match status" value="1"/>
</dbReference>
<evidence type="ECO:0000313" key="3">
    <source>
        <dbReference type="EMBL" id="VAX33177.1"/>
    </source>
</evidence>
<dbReference type="PANTHER" id="PTHR35894">
    <property type="entry name" value="GENERAL SECRETION PATHWAY PROTEIN A-RELATED"/>
    <property type="match status" value="1"/>
</dbReference>
<dbReference type="InterPro" id="IPR027417">
    <property type="entry name" value="P-loop_NTPase"/>
</dbReference>
<feature type="domain" description="AAA+ ATPase" evidence="2">
    <location>
        <begin position="42"/>
        <end position="220"/>
    </location>
</feature>
<dbReference type="GO" id="GO:0016887">
    <property type="term" value="F:ATP hydrolysis activity"/>
    <property type="evidence" value="ECO:0007669"/>
    <property type="project" value="InterPro"/>
</dbReference>